<organism evidence="2 3">
    <name type="scientific">Candidatus Synchoanobacter obligatus</name>
    <dbReference type="NCBI Taxonomy" id="2919597"/>
    <lineage>
        <taxon>Bacteria</taxon>
        <taxon>Pseudomonadati</taxon>
        <taxon>Pseudomonadota</taxon>
        <taxon>Gammaproteobacteria</taxon>
        <taxon>Candidatus Comchoanobacterales</taxon>
        <taxon>Candidatus Comchoanobacteraceae</taxon>
        <taxon>Candidatus Synchoanobacter</taxon>
    </lineage>
</organism>
<evidence type="ECO:0000313" key="2">
    <source>
        <dbReference type="EMBL" id="MCP8352177.1"/>
    </source>
</evidence>
<evidence type="ECO:0000259" key="1">
    <source>
        <dbReference type="Pfam" id="PF01521"/>
    </source>
</evidence>
<dbReference type="EMBL" id="JAKUDN010000002">
    <property type="protein sequence ID" value="MCP8352177.1"/>
    <property type="molecule type" value="Genomic_DNA"/>
</dbReference>
<protein>
    <submittedName>
        <fullName evidence="2">Iron-sulfur cluster assembly accessory protein</fullName>
    </submittedName>
</protein>
<proteinExistence type="predicted"/>
<comment type="caution">
    <text evidence="2">The sequence shown here is derived from an EMBL/GenBank/DDBJ whole genome shotgun (WGS) entry which is preliminary data.</text>
</comment>
<evidence type="ECO:0000313" key="3">
    <source>
        <dbReference type="Proteomes" id="UP001320768"/>
    </source>
</evidence>
<reference evidence="2 3" key="1">
    <citation type="journal article" date="2022" name="Nat. Microbiol.">
        <title>The microbiome of a bacterivorous marine choanoflagellate contains a resource-demanding obligate bacterial associate.</title>
        <authorList>
            <person name="Needham D.M."/>
            <person name="Poirier C."/>
            <person name="Bachy C."/>
            <person name="George E.E."/>
            <person name="Wilken S."/>
            <person name="Yung C.C.M."/>
            <person name="Limardo A.J."/>
            <person name="Morando M."/>
            <person name="Sudek L."/>
            <person name="Malmstrom R.R."/>
            <person name="Keeling P.J."/>
            <person name="Santoro A.E."/>
            <person name="Worden A.Z."/>
        </authorList>
    </citation>
    <scope>NUCLEOTIDE SEQUENCE [LARGE SCALE GENOMIC DNA]</scope>
    <source>
        <strain evidence="2 3">Comchoano-2</strain>
    </source>
</reference>
<dbReference type="Gene3D" id="2.60.300.12">
    <property type="entry name" value="HesB-like domain"/>
    <property type="match status" value="1"/>
</dbReference>
<gene>
    <name evidence="2" type="ORF">MKS91_02610</name>
</gene>
<dbReference type="RefSeq" id="WP_258569285.1">
    <property type="nucleotide sequence ID" value="NZ_JAKUDN010000002.1"/>
</dbReference>
<dbReference type="InterPro" id="IPR016092">
    <property type="entry name" value="ATAP"/>
</dbReference>
<feature type="domain" description="Core" evidence="1">
    <location>
        <begin position="5"/>
        <end position="109"/>
    </location>
</feature>
<dbReference type="PANTHER" id="PTHR43011">
    <property type="entry name" value="IRON-SULFUR CLUSTER ASSEMBLY 2 HOMOLOG, MITOCHONDRIAL"/>
    <property type="match status" value="1"/>
</dbReference>
<dbReference type="SUPFAM" id="SSF89360">
    <property type="entry name" value="HesB-like domain"/>
    <property type="match status" value="1"/>
</dbReference>
<dbReference type="PANTHER" id="PTHR43011:SF1">
    <property type="entry name" value="IRON-SULFUR CLUSTER ASSEMBLY 2 HOMOLOG, MITOCHONDRIAL"/>
    <property type="match status" value="1"/>
</dbReference>
<dbReference type="NCBIfam" id="TIGR00049">
    <property type="entry name" value="iron-sulfur cluster assembly accessory protein"/>
    <property type="match status" value="1"/>
</dbReference>
<name>A0ABT1L4S0_9GAMM</name>
<accession>A0ABT1L4S0</accession>
<dbReference type="Proteomes" id="UP001320768">
    <property type="component" value="Unassembled WGS sequence"/>
</dbReference>
<keyword evidence="3" id="KW-1185">Reference proteome</keyword>
<dbReference type="InterPro" id="IPR000361">
    <property type="entry name" value="ATAP_core_dom"/>
</dbReference>
<dbReference type="InterPro" id="IPR017870">
    <property type="entry name" value="FeS_cluster_insertion_CS"/>
</dbReference>
<dbReference type="Pfam" id="PF01521">
    <property type="entry name" value="Fe-S_biosyn"/>
    <property type="match status" value="1"/>
</dbReference>
<dbReference type="PROSITE" id="PS01152">
    <property type="entry name" value="HESB"/>
    <property type="match status" value="1"/>
</dbReference>
<dbReference type="InterPro" id="IPR035903">
    <property type="entry name" value="HesB-like_dom_sf"/>
</dbReference>
<sequence>MPTPEITITAPASAKIGQILSHTPSKPHFRVQIKGGGCSGFEYVFGIDDNIREQDFSQEVTTETGRFSVLIDAISHQYIHSATIDFKRDEQGERFVVSNPNARAMCSCGSSFAVADHQDNGASQ</sequence>